<name>A0A1L8MLQ1_9STRE</name>
<dbReference type="SMART" id="SM00530">
    <property type="entry name" value="HTH_XRE"/>
    <property type="match status" value="1"/>
</dbReference>
<keyword evidence="4" id="KW-1185">Reference proteome</keyword>
<dbReference type="SUPFAM" id="SSF47413">
    <property type="entry name" value="lambda repressor-like DNA-binding domains"/>
    <property type="match status" value="1"/>
</dbReference>
<dbReference type="GO" id="GO:0003677">
    <property type="term" value="F:DNA binding"/>
    <property type="evidence" value="ECO:0007669"/>
    <property type="project" value="UniProtKB-KW"/>
</dbReference>
<gene>
    <name evidence="3" type="ORF">A9Q68_06625</name>
</gene>
<evidence type="ECO:0000313" key="4">
    <source>
        <dbReference type="Proteomes" id="UP000182015"/>
    </source>
</evidence>
<sequence>MRKSFLASNIKYLRLKKGMTQLDLAHLLGRKGTSTISEWEKGKYGPKKETLHLLTVIFKISLDDLLYRDLTTYPLSSQQESAEEISYISENLPPTLKEQWIAMGTELLNKKDIE</sequence>
<dbReference type="PROSITE" id="PS50943">
    <property type="entry name" value="HTH_CROC1"/>
    <property type="match status" value="1"/>
</dbReference>
<reference evidence="4" key="1">
    <citation type="submission" date="2016-06" db="EMBL/GenBank/DDBJ databases">
        <authorList>
            <person name="de Vries S.P.W."/>
            <person name="Hadjirin N.F."/>
            <person name="Lay E.M."/>
            <person name="Zadoks R.N."/>
            <person name="Peacock S.J."/>
            <person name="Parkhill J."/>
            <person name="Grant A.J."/>
            <person name="Mcdougall S."/>
            <person name="Holmes M.A."/>
        </authorList>
    </citation>
    <scope>NUCLEOTIDE SEQUENCE [LARGE SCALE GENOMIC DNA]</scope>
    <source>
        <strain evidence="4">NZ1587</strain>
    </source>
</reference>
<organism evidence="3 4">
    <name type="scientific">Streptococcus bovimastitidis</name>
    <dbReference type="NCBI Taxonomy" id="1856638"/>
    <lineage>
        <taxon>Bacteria</taxon>
        <taxon>Bacillati</taxon>
        <taxon>Bacillota</taxon>
        <taxon>Bacilli</taxon>
        <taxon>Lactobacillales</taxon>
        <taxon>Streptococcaceae</taxon>
        <taxon>Streptococcus</taxon>
    </lineage>
</organism>
<protein>
    <submittedName>
        <fullName evidence="3">Transcriptional regulator</fullName>
    </submittedName>
</protein>
<dbReference type="PANTHER" id="PTHR46558:SF4">
    <property type="entry name" value="DNA-BIDING PHAGE PROTEIN"/>
    <property type="match status" value="1"/>
</dbReference>
<dbReference type="Proteomes" id="UP000182015">
    <property type="component" value="Unassembled WGS sequence"/>
</dbReference>
<dbReference type="OrthoDB" id="2475196at2"/>
<dbReference type="RefSeq" id="WP_071793912.1">
    <property type="nucleotide sequence ID" value="NZ_LZDD01000002.1"/>
</dbReference>
<dbReference type="Gene3D" id="1.10.260.40">
    <property type="entry name" value="lambda repressor-like DNA-binding domains"/>
    <property type="match status" value="1"/>
</dbReference>
<proteinExistence type="predicted"/>
<accession>A0A1L8MLQ1</accession>
<dbReference type="AlphaFoldDB" id="A0A1L8MLQ1"/>
<comment type="caution">
    <text evidence="3">The sequence shown here is derived from an EMBL/GenBank/DDBJ whole genome shotgun (WGS) entry which is preliminary data.</text>
</comment>
<evidence type="ECO:0000256" key="1">
    <source>
        <dbReference type="ARBA" id="ARBA00023125"/>
    </source>
</evidence>
<dbReference type="InterPro" id="IPR010982">
    <property type="entry name" value="Lambda_DNA-bd_dom_sf"/>
</dbReference>
<evidence type="ECO:0000259" key="2">
    <source>
        <dbReference type="PROSITE" id="PS50943"/>
    </source>
</evidence>
<dbReference type="EMBL" id="LZDD01000002">
    <property type="protein sequence ID" value="OJF71656.1"/>
    <property type="molecule type" value="Genomic_DNA"/>
</dbReference>
<keyword evidence="1" id="KW-0238">DNA-binding</keyword>
<dbReference type="PANTHER" id="PTHR46558">
    <property type="entry name" value="TRACRIPTIONAL REGULATORY PROTEIN-RELATED-RELATED"/>
    <property type="match status" value="1"/>
</dbReference>
<dbReference type="InterPro" id="IPR001387">
    <property type="entry name" value="Cro/C1-type_HTH"/>
</dbReference>
<dbReference type="CDD" id="cd00093">
    <property type="entry name" value="HTH_XRE"/>
    <property type="match status" value="1"/>
</dbReference>
<feature type="domain" description="HTH cro/C1-type" evidence="2">
    <location>
        <begin position="10"/>
        <end position="65"/>
    </location>
</feature>
<dbReference type="STRING" id="1856638.A9Q68_06625"/>
<dbReference type="Pfam" id="PF01381">
    <property type="entry name" value="HTH_3"/>
    <property type="match status" value="1"/>
</dbReference>
<evidence type="ECO:0000313" key="3">
    <source>
        <dbReference type="EMBL" id="OJF71656.1"/>
    </source>
</evidence>